<comment type="subcellular location">
    <subcellularLocation>
        <location evidence="2">Mitochondrion inner membrane</location>
        <topology evidence="2">Multi-pass membrane protein</topology>
    </subcellularLocation>
</comment>
<evidence type="ECO:0000256" key="9">
    <source>
        <dbReference type="ARBA" id="ARBA00023010"/>
    </source>
</evidence>
<evidence type="ECO:0000256" key="11">
    <source>
        <dbReference type="ARBA" id="ARBA00023136"/>
    </source>
</evidence>
<name>A0A9W9ZA96_9CNID</name>
<dbReference type="GO" id="GO:0005744">
    <property type="term" value="C:TIM23 mitochondrial import inner membrane translocase complex"/>
    <property type="evidence" value="ECO:0007669"/>
    <property type="project" value="TreeGrafter"/>
</dbReference>
<gene>
    <name evidence="13" type="primary">TIMM17B</name>
    <name evidence="13" type="ORF">OS493_034911</name>
</gene>
<comment type="caution">
    <text evidence="13">The sequence shown here is derived from an EMBL/GenBank/DDBJ whole genome shotgun (WGS) entry which is preliminary data.</text>
</comment>
<feature type="compositionally biased region" description="Pro residues" evidence="12">
    <location>
        <begin position="165"/>
        <end position="181"/>
    </location>
</feature>
<dbReference type="EMBL" id="MU826400">
    <property type="protein sequence ID" value="KAJ7376389.1"/>
    <property type="molecule type" value="Genomic_DNA"/>
</dbReference>
<evidence type="ECO:0000256" key="8">
    <source>
        <dbReference type="ARBA" id="ARBA00022989"/>
    </source>
</evidence>
<evidence type="ECO:0000256" key="6">
    <source>
        <dbReference type="ARBA" id="ARBA00022792"/>
    </source>
</evidence>
<dbReference type="OrthoDB" id="2261329at2759"/>
<dbReference type="Pfam" id="PF02466">
    <property type="entry name" value="Tim17"/>
    <property type="match status" value="1"/>
</dbReference>
<dbReference type="GO" id="GO:0008320">
    <property type="term" value="F:protein transmembrane transporter activity"/>
    <property type="evidence" value="ECO:0007669"/>
    <property type="project" value="TreeGrafter"/>
</dbReference>
<evidence type="ECO:0000256" key="12">
    <source>
        <dbReference type="SAM" id="MobiDB-lite"/>
    </source>
</evidence>
<keyword evidence="8" id="KW-1133">Transmembrane helix</keyword>
<dbReference type="GO" id="GO:0030150">
    <property type="term" value="P:protein import into mitochondrial matrix"/>
    <property type="evidence" value="ECO:0007669"/>
    <property type="project" value="TreeGrafter"/>
</dbReference>
<evidence type="ECO:0000313" key="14">
    <source>
        <dbReference type="Proteomes" id="UP001163046"/>
    </source>
</evidence>
<dbReference type="Proteomes" id="UP001163046">
    <property type="component" value="Unassembled WGS sequence"/>
</dbReference>
<evidence type="ECO:0000256" key="3">
    <source>
        <dbReference type="ARBA" id="ARBA00008444"/>
    </source>
</evidence>
<keyword evidence="6" id="KW-0999">Mitochondrion inner membrane</keyword>
<dbReference type="PANTHER" id="PTHR10485:SF0">
    <property type="entry name" value="AT05822P-RELATED"/>
    <property type="match status" value="1"/>
</dbReference>
<keyword evidence="4" id="KW-0813">Transport</keyword>
<keyword evidence="11" id="KW-0472">Membrane</keyword>
<accession>A0A9W9ZA96</accession>
<sequence length="199" mass="21155">MEEYAREPCPYRIVDDCGGAFAMGAIGGGIFSFVKGWRNSPAGQRLYGSIGAVKTRAPVLEDEIFLDFTHVSSDIVYTTTEPEGNFAVWGGLFSTFDCCLMGLRGKEDPWNSIGSGAITGAVLAARGGPSAAVRSAAVGAILLALIEGVGICITRMTAEQFKPVMPQPPDPAQLPPKPFNPTPQSTQAGSEFDYQPQYQ</sequence>
<organism evidence="13 14">
    <name type="scientific">Desmophyllum pertusum</name>
    <dbReference type="NCBI Taxonomy" id="174260"/>
    <lineage>
        <taxon>Eukaryota</taxon>
        <taxon>Metazoa</taxon>
        <taxon>Cnidaria</taxon>
        <taxon>Anthozoa</taxon>
        <taxon>Hexacorallia</taxon>
        <taxon>Scleractinia</taxon>
        <taxon>Caryophylliina</taxon>
        <taxon>Caryophylliidae</taxon>
        <taxon>Desmophyllum</taxon>
    </lineage>
</organism>
<dbReference type="PANTHER" id="PTHR10485">
    <property type="entry name" value="MITOCHONDRIAL IMPORT INNER MEMBRANE TRANSLOCASE SUBUNIT TIM-17"/>
    <property type="match status" value="1"/>
</dbReference>
<evidence type="ECO:0000256" key="5">
    <source>
        <dbReference type="ARBA" id="ARBA00022692"/>
    </source>
</evidence>
<comment type="function">
    <text evidence="1">Essential component of the TIM23 complex, a complex that mediates the translocation of transit peptide-containing proteins across the mitochondrial inner membrane.</text>
</comment>
<evidence type="ECO:0000256" key="10">
    <source>
        <dbReference type="ARBA" id="ARBA00023128"/>
    </source>
</evidence>
<protein>
    <submittedName>
        <fullName evidence="13">Mitochondrial import inner membrane translocase subunit Tim17-B</fullName>
    </submittedName>
</protein>
<comment type="similarity">
    <text evidence="3">Belongs to the Tim17/Tim22/Tim23 family.</text>
</comment>
<feature type="region of interest" description="Disordered" evidence="12">
    <location>
        <begin position="162"/>
        <end position="199"/>
    </location>
</feature>
<keyword evidence="5" id="KW-0812">Transmembrane</keyword>
<keyword evidence="7" id="KW-0653">Protein transport</keyword>
<proteinExistence type="inferred from homology"/>
<keyword evidence="9" id="KW-0811">Translocation</keyword>
<reference evidence="13" key="1">
    <citation type="submission" date="2023-01" db="EMBL/GenBank/DDBJ databases">
        <title>Genome assembly of the deep-sea coral Lophelia pertusa.</title>
        <authorList>
            <person name="Herrera S."/>
            <person name="Cordes E."/>
        </authorList>
    </citation>
    <scope>NUCLEOTIDE SEQUENCE</scope>
    <source>
        <strain evidence="13">USNM1676648</strain>
        <tissue evidence="13">Polyp</tissue>
    </source>
</reference>
<keyword evidence="10" id="KW-0496">Mitochondrion</keyword>
<evidence type="ECO:0000256" key="7">
    <source>
        <dbReference type="ARBA" id="ARBA00022927"/>
    </source>
</evidence>
<evidence type="ECO:0000256" key="4">
    <source>
        <dbReference type="ARBA" id="ARBA00022448"/>
    </source>
</evidence>
<evidence type="ECO:0000313" key="13">
    <source>
        <dbReference type="EMBL" id="KAJ7376389.1"/>
    </source>
</evidence>
<evidence type="ECO:0000256" key="2">
    <source>
        <dbReference type="ARBA" id="ARBA00004448"/>
    </source>
</evidence>
<dbReference type="AlphaFoldDB" id="A0A9W9ZA96"/>
<evidence type="ECO:0000256" key="1">
    <source>
        <dbReference type="ARBA" id="ARBA00002959"/>
    </source>
</evidence>
<keyword evidence="14" id="KW-1185">Reference proteome</keyword>